<evidence type="ECO:0000313" key="5">
    <source>
        <dbReference type="Proteomes" id="UP001174136"/>
    </source>
</evidence>
<proteinExistence type="predicted"/>
<organism evidence="4 5">
    <name type="scientific">Merluccius polli</name>
    <name type="common">Benguela hake</name>
    <name type="synonym">Merluccius cadenati</name>
    <dbReference type="NCBI Taxonomy" id="89951"/>
    <lineage>
        <taxon>Eukaryota</taxon>
        <taxon>Metazoa</taxon>
        <taxon>Chordata</taxon>
        <taxon>Craniata</taxon>
        <taxon>Vertebrata</taxon>
        <taxon>Euteleostomi</taxon>
        <taxon>Actinopterygii</taxon>
        <taxon>Neopterygii</taxon>
        <taxon>Teleostei</taxon>
        <taxon>Neoteleostei</taxon>
        <taxon>Acanthomorphata</taxon>
        <taxon>Zeiogadaria</taxon>
        <taxon>Gadariae</taxon>
        <taxon>Gadiformes</taxon>
        <taxon>Gadoidei</taxon>
        <taxon>Merlucciidae</taxon>
        <taxon>Merluccius</taxon>
    </lineage>
</organism>
<dbReference type="AlphaFoldDB" id="A0AA47MA79"/>
<accession>A0AA47MA79</accession>
<dbReference type="InterPro" id="IPR027806">
    <property type="entry name" value="HARBI1_dom"/>
</dbReference>
<dbReference type="Proteomes" id="UP001174136">
    <property type="component" value="Unassembled WGS sequence"/>
</dbReference>
<protein>
    <submittedName>
        <fullName evidence="4">Nuclease HARBI1</fullName>
    </submittedName>
</protein>
<sequence length="229" mass="24760">MPGVVGAVDGTHIQIIAPSKDEDVFVNRKNVHSINTQIVFDATFYILDVVAKWPAGSTHDPRILMGSGLRREAPCTSWVSLAGLLAPSSINSPCKAHLTAGCPVHQRVIHKGLQQGEQSLPAASHHLHHLQFTRAQLLDSLKMPSTPVTPRAVSMLWVMRNGTFSGTRKLLPGGGTHEMHEHHSSLASRLGGVASMSSFSTSFMTLSGQSRRDTSKLRPMALRAGPIRL</sequence>
<reference evidence="4" key="1">
    <citation type="journal article" date="2023" name="Front. Mar. Sci.">
        <title>A new Merluccius polli reference genome to investigate the effects of global change in West African waters.</title>
        <authorList>
            <person name="Mateo J.L."/>
            <person name="Blanco-Fernandez C."/>
            <person name="Garcia-Vazquez E."/>
            <person name="Machado-Schiaffino G."/>
        </authorList>
    </citation>
    <scope>NUCLEOTIDE SEQUENCE</scope>
    <source>
        <strain evidence="4">C29</strain>
        <tissue evidence="4">Fin</tissue>
    </source>
</reference>
<gene>
    <name evidence="4" type="primary">Harbi1_94</name>
    <name evidence="4" type="ORF">N1851_027374</name>
</gene>
<evidence type="ECO:0000259" key="3">
    <source>
        <dbReference type="Pfam" id="PF13359"/>
    </source>
</evidence>
<feature type="domain" description="DDE Tnp4" evidence="3">
    <location>
        <begin position="8"/>
        <end position="72"/>
    </location>
</feature>
<keyword evidence="2" id="KW-0479">Metal-binding</keyword>
<dbReference type="EMBL" id="JAOPHQ010005148">
    <property type="protein sequence ID" value="KAK0136515.1"/>
    <property type="molecule type" value="Genomic_DNA"/>
</dbReference>
<dbReference type="Pfam" id="PF13359">
    <property type="entry name" value="DDE_Tnp_4"/>
    <property type="match status" value="1"/>
</dbReference>
<evidence type="ECO:0000256" key="2">
    <source>
        <dbReference type="ARBA" id="ARBA00022723"/>
    </source>
</evidence>
<keyword evidence="5" id="KW-1185">Reference proteome</keyword>
<dbReference type="GO" id="GO:0046872">
    <property type="term" value="F:metal ion binding"/>
    <property type="evidence" value="ECO:0007669"/>
    <property type="project" value="UniProtKB-KW"/>
</dbReference>
<name>A0AA47MA79_MERPO</name>
<comment type="cofactor">
    <cofactor evidence="1">
        <name>a divalent metal cation</name>
        <dbReference type="ChEBI" id="CHEBI:60240"/>
    </cofactor>
</comment>
<evidence type="ECO:0000256" key="1">
    <source>
        <dbReference type="ARBA" id="ARBA00001968"/>
    </source>
</evidence>
<evidence type="ECO:0000313" key="4">
    <source>
        <dbReference type="EMBL" id="KAK0136515.1"/>
    </source>
</evidence>
<comment type="caution">
    <text evidence="4">The sequence shown here is derived from an EMBL/GenBank/DDBJ whole genome shotgun (WGS) entry which is preliminary data.</text>
</comment>